<dbReference type="OrthoDB" id="2489132at2"/>
<comment type="subcellular location">
    <subcellularLocation>
        <location evidence="1">Cell membrane</location>
        <topology evidence="1">Multi-pass membrane protein</topology>
    </subcellularLocation>
</comment>
<keyword evidence="2" id="KW-1003">Cell membrane</keyword>
<dbReference type="CDD" id="cd06225">
    <property type="entry name" value="HAMP"/>
    <property type="match status" value="1"/>
</dbReference>
<dbReference type="PROSITE" id="PS50885">
    <property type="entry name" value="HAMP"/>
    <property type="match status" value="1"/>
</dbReference>
<name>A0A0P7DZU3_9GAMM</name>
<evidence type="ECO:0000313" key="13">
    <source>
        <dbReference type="Proteomes" id="UP000050378"/>
    </source>
</evidence>
<dbReference type="SMART" id="SM01049">
    <property type="entry name" value="Cache_2"/>
    <property type="match status" value="1"/>
</dbReference>
<dbReference type="PROSITE" id="PS50111">
    <property type="entry name" value="CHEMOTAXIS_TRANSDUC_2"/>
    <property type="match status" value="1"/>
</dbReference>
<dbReference type="EMBL" id="LJTC01000008">
    <property type="protein sequence ID" value="KPM83138.1"/>
    <property type="molecule type" value="Genomic_DNA"/>
</dbReference>
<dbReference type="SMART" id="SM00283">
    <property type="entry name" value="MA"/>
    <property type="match status" value="1"/>
</dbReference>
<dbReference type="RefSeq" id="WP_054553599.1">
    <property type="nucleotide sequence ID" value="NZ_LJTC01000008.1"/>
</dbReference>
<dbReference type="GO" id="GO:0005886">
    <property type="term" value="C:plasma membrane"/>
    <property type="evidence" value="ECO:0007669"/>
    <property type="project" value="UniProtKB-SubCell"/>
</dbReference>
<sequence length="562" mass="60864">MALSIQQRVLFLALLPPLLIAIMLTLYNYVQSKHSGAQTVESFATQMENDRKSEVSNYQKIAMSSIANLIAQDDGSNTEQLQNQAKSILRNLRFDDAGDTGYVFVYDVKGVNIAHGVNTSLEGKNLYDFKDPNGVYLIRELIDAAKNGGGYVQYSWKNTNGSVNPKLGYAALVPKWNWVLGTGFWISGLEQQVAATEQRVNEGIDNAFINTIIASVFAVAITAAIAVVVSRSITSPLHTTVLAMNDISQGDGDLTQRLMVKRDDELGKLGSSFNRFADDVGKMVIDIRQSSQSMNQASHRLNELLANMHAGINRQHEESEQVATAINEMSAASMEVARSAQEASTAAEHADHLVKQANNQLLIAIKVINGLAKQVDEGANAVDQLNQQSSQIGSVLDVIRNIAEQTNLLALNAAIESARAGEAGRGFAVVADEVRTLAKRTQDSTHEIEAMIEQVQQGTTTVNNIMQSIKSGSATSVNEAGEVEKALNEVLLSVNTITSQNAQIATAAEEQTSVSEAINQNMTTIVDIANKTANDTDVATSYMHELTDTATQLEQNVSRYKT</sequence>
<feature type="domain" description="HAMP" evidence="11">
    <location>
        <begin position="231"/>
        <end position="285"/>
    </location>
</feature>
<dbReference type="GO" id="GO:0006935">
    <property type="term" value="P:chemotaxis"/>
    <property type="evidence" value="ECO:0007669"/>
    <property type="project" value="UniProtKB-ARBA"/>
</dbReference>
<dbReference type="PANTHER" id="PTHR32089">
    <property type="entry name" value="METHYL-ACCEPTING CHEMOTAXIS PROTEIN MCPB"/>
    <property type="match status" value="1"/>
</dbReference>
<dbReference type="SMART" id="SM00304">
    <property type="entry name" value="HAMP"/>
    <property type="match status" value="1"/>
</dbReference>
<dbReference type="SUPFAM" id="SSF58104">
    <property type="entry name" value="Methyl-accepting chemotaxis protein (MCP) signaling domain"/>
    <property type="match status" value="1"/>
</dbReference>
<comment type="similarity">
    <text evidence="7">Belongs to the methyl-accepting chemotaxis (MCP) protein family.</text>
</comment>
<dbReference type="GO" id="GO:0007165">
    <property type="term" value="P:signal transduction"/>
    <property type="evidence" value="ECO:0007669"/>
    <property type="project" value="UniProtKB-KW"/>
</dbReference>
<dbReference type="Gene3D" id="1.10.287.950">
    <property type="entry name" value="Methyl-accepting chemotaxis protein"/>
    <property type="match status" value="1"/>
</dbReference>
<dbReference type="InterPro" id="IPR004089">
    <property type="entry name" value="MCPsignal_dom"/>
</dbReference>
<dbReference type="InterPro" id="IPR003660">
    <property type="entry name" value="HAMP_dom"/>
</dbReference>
<reference evidence="12 13" key="1">
    <citation type="submission" date="2015-09" db="EMBL/GenBank/DDBJ databases">
        <title>Draft Genome Sequence of Pseudoalteromonas lipolytica UCD-48B.</title>
        <authorList>
            <person name="Krusor M."/>
            <person name="Coil D.A."/>
            <person name="Lang J.M."/>
            <person name="Eisen J.A."/>
            <person name="Alexiev A."/>
        </authorList>
    </citation>
    <scope>NUCLEOTIDE SEQUENCE [LARGE SCALE GENOMIC DNA]</scope>
    <source>
        <strain evidence="12 13">UCD-48B</strain>
    </source>
</reference>
<evidence type="ECO:0000256" key="2">
    <source>
        <dbReference type="ARBA" id="ARBA00022475"/>
    </source>
</evidence>
<feature type="domain" description="Methyl-accepting transducer" evidence="10">
    <location>
        <begin position="290"/>
        <end position="526"/>
    </location>
</feature>
<dbReference type="Gene3D" id="3.30.450.20">
    <property type="entry name" value="PAS domain"/>
    <property type="match status" value="1"/>
</dbReference>
<dbReference type="PATRIC" id="fig|570156.3.peg.3880"/>
<organism evidence="12 13">
    <name type="scientific">Pseudoalteromonas lipolytica</name>
    <dbReference type="NCBI Taxonomy" id="570156"/>
    <lineage>
        <taxon>Bacteria</taxon>
        <taxon>Pseudomonadati</taxon>
        <taxon>Pseudomonadota</taxon>
        <taxon>Gammaproteobacteria</taxon>
        <taxon>Alteromonadales</taxon>
        <taxon>Pseudoalteromonadaceae</taxon>
        <taxon>Pseudoalteromonas</taxon>
    </lineage>
</organism>
<evidence type="ECO:0000256" key="6">
    <source>
        <dbReference type="ARBA" id="ARBA00023224"/>
    </source>
</evidence>
<keyword evidence="5 9" id="KW-0472">Membrane</keyword>
<evidence type="ECO:0000259" key="10">
    <source>
        <dbReference type="PROSITE" id="PS50111"/>
    </source>
</evidence>
<dbReference type="STRING" id="570156.AOG27_13875"/>
<evidence type="ECO:0000256" key="5">
    <source>
        <dbReference type="ARBA" id="ARBA00023136"/>
    </source>
</evidence>
<dbReference type="Pfam" id="PF17200">
    <property type="entry name" value="sCache_2"/>
    <property type="match status" value="1"/>
</dbReference>
<feature type="transmembrane region" description="Helical" evidence="9">
    <location>
        <begin position="9"/>
        <end position="30"/>
    </location>
</feature>
<dbReference type="InterPro" id="IPR033480">
    <property type="entry name" value="sCache_2"/>
</dbReference>
<keyword evidence="6 8" id="KW-0807">Transducer</keyword>
<dbReference type="PANTHER" id="PTHR32089:SF119">
    <property type="entry name" value="METHYL-ACCEPTING CHEMOTAXIS PROTEIN CTPL"/>
    <property type="match status" value="1"/>
</dbReference>
<keyword evidence="4 9" id="KW-1133">Transmembrane helix</keyword>
<gene>
    <name evidence="12" type="ORF">AOG27_13875</name>
</gene>
<proteinExistence type="inferred from homology"/>
<dbReference type="Pfam" id="PF00015">
    <property type="entry name" value="MCPsignal"/>
    <property type="match status" value="1"/>
</dbReference>
<dbReference type="CDD" id="cd11386">
    <property type="entry name" value="MCP_signal"/>
    <property type="match status" value="1"/>
</dbReference>
<protein>
    <submittedName>
        <fullName evidence="12">Chemotaxis protein</fullName>
    </submittedName>
</protein>
<evidence type="ECO:0000313" key="12">
    <source>
        <dbReference type="EMBL" id="KPM83138.1"/>
    </source>
</evidence>
<evidence type="ECO:0000256" key="7">
    <source>
        <dbReference type="ARBA" id="ARBA00029447"/>
    </source>
</evidence>
<evidence type="ECO:0000259" key="11">
    <source>
        <dbReference type="PROSITE" id="PS50885"/>
    </source>
</evidence>
<dbReference type="Proteomes" id="UP000050378">
    <property type="component" value="Unassembled WGS sequence"/>
</dbReference>
<comment type="caution">
    <text evidence="12">The sequence shown here is derived from an EMBL/GenBank/DDBJ whole genome shotgun (WGS) entry which is preliminary data.</text>
</comment>
<accession>A0A0P7DZU3</accession>
<evidence type="ECO:0000256" key="4">
    <source>
        <dbReference type="ARBA" id="ARBA00022989"/>
    </source>
</evidence>
<evidence type="ECO:0000256" key="9">
    <source>
        <dbReference type="SAM" id="Phobius"/>
    </source>
</evidence>
<dbReference type="AlphaFoldDB" id="A0A0P7DZU3"/>
<evidence type="ECO:0000256" key="1">
    <source>
        <dbReference type="ARBA" id="ARBA00004651"/>
    </source>
</evidence>
<dbReference type="Pfam" id="PF00672">
    <property type="entry name" value="HAMP"/>
    <property type="match status" value="1"/>
</dbReference>
<evidence type="ECO:0000256" key="3">
    <source>
        <dbReference type="ARBA" id="ARBA00022692"/>
    </source>
</evidence>
<dbReference type="FunFam" id="1.10.287.950:FF:000001">
    <property type="entry name" value="Methyl-accepting chemotaxis sensory transducer"/>
    <property type="match status" value="1"/>
</dbReference>
<evidence type="ECO:0000256" key="8">
    <source>
        <dbReference type="PROSITE-ProRule" id="PRU00284"/>
    </source>
</evidence>
<feature type="transmembrane region" description="Helical" evidence="9">
    <location>
        <begin position="207"/>
        <end position="229"/>
    </location>
</feature>
<keyword evidence="3 9" id="KW-0812">Transmembrane</keyword>